<feature type="transmembrane region" description="Helical" evidence="8">
    <location>
        <begin position="401"/>
        <end position="419"/>
    </location>
</feature>
<keyword evidence="6 7" id="KW-0472">Membrane</keyword>
<evidence type="ECO:0000256" key="7">
    <source>
        <dbReference type="PIRNR" id="PIRNR016636"/>
    </source>
</evidence>
<dbReference type="InterPro" id="IPR051085">
    <property type="entry name" value="MB_O-acyltransferase"/>
</dbReference>
<accession>A0ABP7G076</accession>
<dbReference type="InterPro" id="IPR004299">
    <property type="entry name" value="MBOAT_fam"/>
</dbReference>
<dbReference type="PIRSF" id="PIRSF016636">
    <property type="entry name" value="AlgI_DltB"/>
    <property type="match status" value="1"/>
</dbReference>
<evidence type="ECO:0000313" key="9">
    <source>
        <dbReference type="EMBL" id="GAA3752915.1"/>
    </source>
</evidence>
<evidence type="ECO:0000256" key="8">
    <source>
        <dbReference type="SAM" id="Phobius"/>
    </source>
</evidence>
<keyword evidence="7" id="KW-0808">Transferase</keyword>
<comment type="subcellular location">
    <subcellularLocation>
        <location evidence="1">Cell membrane</location>
        <topology evidence="1">Multi-pass membrane protein</topology>
    </subcellularLocation>
</comment>
<proteinExistence type="inferred from homology"/>
<keyword evidence="10" id="KW-1185">Reference proteome</keyword>
<evidence type="ECO:0000256" key="6">
    <source>
        <dbReference type="ARBA" id="ARBA00023136"/>
    </source>
</evidence>
<sequence>MFSIALDFFSGIKIAESSNQTTRKFWFWLSISINLGFLGFFKYYNFFVESFTEGVANFGFKINPLTLDILLPVGISFYTFHGLSYVIDIYKERIPAEKNIVDYSVFVSFFPLLVAGPIERATHLLPQIKRERQFDYEKAVDGLRQILWGLFKKIVIADQCAQYANDIFNHSSEYSGSTLVLGAVFFAFQIYGDFSGYSDIALGTARLLGIDLLRNFAFPYFSRDIAEFWRRWHISLSSWFRDYLYIPLGGSKVGMWQKIRNTFVIFLVSGFWHGANWTFIIWGLLHALYIMPSIIFQTNRKNIDIVAKGKFLPSIKEVFQVALTFSLVVFAWIFFRANNVEHALDYISKIFSSSLFTSVKYDGDDFKKVLFLLLFIFMAIEWLGRENQFAIAKLGQSWKPVFRYLFYYMILIAIFWFCGKKEQFIYFQF</sequence>
<keyword evidence="5 8" id="KW-1133">Transmembrane helix</keyword>
<keyword evidence="3 7" id="KW-1003">Cell membrane</keyword>
<evidence type="ECO:0000256" key="3">
    <source>
        <dbReference type="ARBA" id="ARBA00022475"/>
    </source>
</evidence>
<dbReference type="PANTHER" id="PTHR13285">
    <property type="entry name" value="ACYLTRANSFERASE"/>
    <property type="match status" value="1"/>
</dbReference>
<dbReference type="InterPro" id="IPR024194">
    <property type="entry name" value="Ac/AlaTfrase_AlgI/DltB"/>
</dbReference>
<protein>
    <submittedName>
        <fullName evidence="9">MBOAT family protein</fullName>
    </submittedName>
</protein>
<evidence type="ECO:0000256" key="1">
    <source>
        <dbReference type="ARBA" id="ARBA00004651"/>
    </source>
</evidence>
<feature type="transmembrane region" description="Helical" evidence="8">
    <location>
        <begin position="262"/>
        <end position="285"/>
    </location>
</feature>
<evidence type="ECO:0000256" key="4">
    <source>
        <dbReference type="ARBA" id="ARBA00022692"/>
    </source>
</evidence>
<dbReference type="InterPro" id="IPR028362">
    <property type="entry name" value="AlgI"/>
</dbReference>
<feature type="transmembrane region" description="Helical" evidence="8">
    <location>
        <begin position="369"/>
        <end position="385"/>
    </location>
</feature>
<evidence type="ECO:0000313" key="10">
    <source>
        <dbReference type="Proteomes" id="UP001501367"/>
    </source>
</evidence>
<feature type="transmembrane region" description="Helical" evidence="8">
    <location>
        <begin position="69"/>
        <end position="88"/>
    </location>
</feature>
<organism evidence="9 10">
    <name type="scientific">Flavobacterium ginsengisoli</name>
    <dbReference type="NCBI Taxonomy" id="871694"/>
    <lineage>
        <taxon>Bacteria</taxon>
        <taxon>Pseudomonadati</taxon>
        <taxon>Bacteroidota</taxon>
        <taxon>Flavobacteriia</taxon>
        <taxon>Flavobacteriales</taxon>
        <taxon>Flavobacteriaceae</taxon>
        <taxon>Flavobacterium</taxon>
    </lineage>
</organism>
<keyword evidence="4 8" id="KW-0812">Transmembrane</keyword>
<evidence type="ECO:0000256" key="2">
    <source>
        <dbReference type="ARBA" id="ARBA00010323"/>
    </source>
</evidence>
<name>A0ABP7G076_9FLAO</name>
<dbReference type="Proteomes" id="UP001501367">
    <property type="component" value="Unassembled WGS sequence"/>
</dbReference>
<comment type="caution">
    <text evidence="9">The sequence shown here is derived from an EMBL/GenBank/DDBJ whole genome shotgun (WGS) entry which is preliminary data.</text>
</comment>
<feature type="transmembrane region" description="Helical" evidence="8">
    <location>
        <begin position="318"/>
        <end position="335"/>
    </location>
</feature>
<dbReference type="EMBL" id="BAABDT010000007">
    <property type="protein sequence ID" value="GAA3752915.1"/>
    <property type="molecule type" value="Genomic_DNA"/>
</dbReference>
<evidence type="ECO:0000256" key="5">
    <source>
        <dbReference type="ARBA" id="ARBA00022989"/>
    </source>
</evidence>
<gene>
    <name evidence="9" type="ORF">GCM10022422_43190</name>
</gene>
<dbReference type="PIRSF" id="PIRSF500217">
    <property type="entry name" value="AlgI"/>
    <property type="match status" value="1"/>
</dbReference>
<feature type="transmembrane region" description="Helical" evidence="8">
    <location>
        <begin position="25"/>
        <end position="44"/>
    </location>
</feature>
<dbReference type="PANTHER" id="PTHR13285:SF18">
    <property type="entry name" value="PROTEIN-CYSTEINE N-PALMITOYLTRANSFERASE RASP"/>
    <property type="match status" value="1"/>
</dbReference>
<comment type="similarity">
    <text evidence="2 7">Belongs to the membrane-bound acyltransferase family.</text>
</comment>
<dbReference type="Pfam" id="PF03062">
    <property type="entry name" value="MBOAT"/>
    <property type="match status" value="1"/>
</dbReference>
<reference evidence="10" key="1">
    <citation type="journal article" date="2019" name="Int. J. Syst. Evol. Microbiol.">
        <title>The Global Catalogue of Microorganisms (GCM) 10K type strain sequencing project: providing services to taxonomists for standard genome sequencing and annotation.</title>
        <authorList>
            <consortium name="The Broad Institute Genomics Platform"/>
            <consortium name="The Broad Institute Genome Sequencing Center for Infectious Disease"/>
            <person name="Wu L."/>
            <person name="Ma J."/>
        </authorList>
    </citation>
    <scope>NUCLEOTIDE SEQUENCE [LARGE SCALE GENOMIC DNA]</scope>
    <source>
        <strain evidence="10">JCM 17336</strain>
    </source>
</reference>
<keyword evidence="7" id="KW-0012">Acyltransferase</keyword>